<dbReference type="PaxDb" id="243230-DR_1167"/>
<feature type="transmembrane region" description="Helical" evidence="7">
    <location>
        <begin position="173"/>
        <end position="194"/>
    </location>
</feature>
<dbReference type="PIR" id="E75428">
    <property type="entry name" value="E75428"/>
</dbReference>
<dbReference type="EnsemblBacteria" id="AAF10739">
    <property type="protein sequence ID" value="AAF10739"/>
    <property type="gene ID" value="DR_1167"/>
</dbReference>
<dbReference type="GO" id="GO:0022857">
    <property type="term" value="F:transmembrane transporter activity"/>
    <property type="evidence" value="ECO:0000318"/>
    <property type="project" value="GO_Central"/>
</dbReference>
<feature type="transmembrane region" description="Helical" evidence="7">
    <location>
        <begin position="56"/>
        <end position="78"/>
    </location>
</feature>
<keyword evidence="6 7" id="KW-0472">Membrane</keyword>
<evidence type="ECO:0000256" key="7">
    <source>
        <dbReference type="RuleBase" id="RU367016"/>
    </source>
</evidence>
<evidence type="ECO:0000259" key="8">
    <source>
        <dbReference type="Pfam" id="PF09335"/>
    </source>
</evidence>
<dbReference type="InterPro" id="IPR032818">
    <property type="entry name" value="DedA-like"/>
</dbReference>
<evidence type="ECO:0000256" key="2">
    <source>
        <dbReference type="ARBA" id="ARBA00010792"/>
    </source>
</evidence>
<evidence type="ECO:0000256" key="5">
    <source>
        <dbReference type="ARBA" id="ARBA00022989"/>
    </source>
</evidence>
<proteinExistence type="inferred from homology"/>
<dbReference type="PATRIC" id="fig|243230.17.peg.1365"/>
<name>Q9RV63_DEIRA</name>
<evidence type="ECO:0000256" key="4">
    <source>
        <dbReference type="ARBA" id="ARBA00022692"/>
    </source>
</evidence>
<keyword evidence="3 7" id="KW-1003">Cell membrane</keyword>
<keyword evidence="5 7" id="KW-1133">Transmembrane helix</keyword>
<comment type="similarity">
    <text evidence="2 7">Belongs to the DedA family.</text>
</comment>
<protein>
    <submittedName>
        <fullName evidence="9">DedA protein</fullName>
    </submittedName>
</protein>
<evidence type="ECO:0000313" key="9">
    <source>
        <dbReference type="EMBL" id="AAF10739.1"/>
    </source>
</evidence>
<feature type="transmembrane region" description="Helical" evidence="7">
    <location>
        <begin position="141"/>
        <end position="161"/>
    </location>
</feature>
<sequence>MEHWIQVILGFSYLGLFLVVFAETGLLVGAALPGDSLLITAGIVAASRNSNVQLDLVWVILSVIAGSILGSLVGYLLGQRFGPAIFNRQNSRFFKPEYRVQAEEFFAREGPKSVLLARFIPFVRAVVPTLAGVSNMNFTSFAWYSVLGALLWGAGLPALAYFVGQRVPHLDRYILLIVAVVLVLSFIPVALKLLQSRQKA</sequence>
<reference evidence="9 10" key="1">
    <citation type="journal article" date="1999" name="Science">
        <title>Genome sequence of the radioresistant bacterium Deinococcus radiodurans R1.</title>
        <authorList>
            <person name="White O."/>
            <person name="Eisen J.A."/>
            <person name="Heidelberg J.F."/>
            <person name="Hickey E.K."/>
            <person name="Peterson J.D."/>
            <person name="Dodson R.J."/>
            <person name="Haft D.H."/>
            <person name="Gwinn M.L."/>
            <person name="Nelson W.C."/>
            <person name="Richardson D.L."/>
            <person name="Moffat K.S."/>
            <person name="Qin H."/>
            <person name="Jiang L."/>
            <person name="Pamphile W."/>
            <person name="Crosby M."/>
            <person name="Shen M."/>
            <person name="Vamathevan J.J."/>
            <person name="Lam P."/>
            <person name="McDonald L."/>
            <person name="Utterback T."/>
            <person name="Zalewski C."/>
            <person name="Makarova K.S."/>
            <person name="Aravind L."/>
            <person name="Daly M.J."/>
            <person name="Minton K.W."/>
            <person name="Fleischmann R.D."/>
            <person name="Ketchum K.A."/>
            <person name="Nelson K.E."/>
            <person name="Salzberg S."/>
            <person name="Smith H.O."/>
            <person name="Venter J.C."/>
            <person name="Fraser C.M."/>
        </authorList>
    </citation>
    <scope>NUCLEOTIDE SEQUENCE [LARGE SCALE GENOMIC DNA]</scope>
    <source>
        <strain evidence="10">ATCC 13939 / DSM 20539 / JCM 16871 / LMG 4051 / NBRC 15346 / NCIMB 9279 / R1 / VKM B-1422</strain>
    </source>
</reference>
<dbReference type="OrthoDB" id="9813426at2"/>
<dbReference type="InterPro" id="IPR032816">
    <property type="entry name" value="VTT_dom"/>
</dbReference>
<dbReference type="GeneID" id="69517414"/>
<keyword evidence="4 7" id="KW-0812">Transmembrane</keyword>
<dbReference type="PANTHER" id="PTHR30353">
    <property type="entry name" value="INNER MEMBRANE PROTEIN DEDA-RELATED"/>
    <property type="match status" value="1"/>
</dbReference>
<comment type="subcellular location">
    <subcellularLocation>
        <location evidence="1 7">Cell membrane</location>
        <topology evidence="1 7">Multi-pass membrane protein</topology>
    </subcellularLocation>
</comment>
<dbReference type="InParanoid" id="Q9RV63"/>
<accession>Q9RV63</accession>
<dbReference type="RefSeq" id="WP_010887810.1">
    <property type="nucleotide sequence ID" value="NC_001263.1"/>
</dbReference>
<dbReference type="STRING" id="243230.DR_1167"/>
<dbReference type="GO" id="GO:0055085">
    <property type="term" value="P:transmembrane transport"/>
    <property type="evidence" value="ECO:0000318"/>
    <property type="project" value="GO_Central"/>
</dbReference>
<dbReference type="eggNOG" id="COG0586">
    <property type="taxonomic scope" value="Bacteria"/>
</dbReference>
<dbReference type="GO" id="GO:0005886">
    <property type="term" value="C:plasma membrane"/>
    <property type="evidence" value="ECO:0000318"/>
    <property type="project" value="GO_Central"/>
</dbReference>
<feature type="transmembrane region" description="Helical" evidence="7">
    <location>
        <begin position="7"/>
        <end position="32"/>
    </location>
</feature>
<dbReference type="HOGENOM" id="CLU_044208_6_0_0"/>
<evidence type="ECO:0000256" key="3">
    <source>
        <dbReference type="ARBA" id="ARBA00022475"/>
    </source>
</evidence>
<dbReference type="Pfam" id="PF09335">
    <property type="entry name" value="VTT_dom"/>
    <property type="match status" value="1"/>
</dbReference>
<dbReference type="GO" id="GO:0043093">
    <property type="term" value="P:FtsZ-dependent cytokinesis"/>
    <property type="evidence" value="ECO:0000318"/>
    <property type="project" value="GO_Central"/>
</dbReference>
<dbReference type="AlphaFoldDB" id="Q9RV63"/>
<dbReference type="EMBL" id="AE000513">
    <property type="protein sequence ID" value="AAF10739.1"/>
    <property type="molecule type" value="Genomic_DNA"/>
</dbReference>
<dbReference type="KEGG" id="dra:DR_1167"/>
<organism evidence="9 10">
    <name type="scientific">Deinococcus radiodurans (strain ATCC 13939 / DSM 20539 / JCM 16871 / CCUG 27074 / LMG 4051 / NBRC 15346 / NCIMB 9279 / VKM B-1422 / R1)</name>
    <dbReference type="NCBI Taxonomy" id="243230"/>
    <lineage>
        <taxon>Bacteria</taxon>
        <taxon>Thermotogati</taxon>
        <taxon>Deinococcota</taxon>
        <taxon>Deinococci</taxon>
        <taxon>Deinococcales</taxon>
        <taxon>Deinococcaceae</taxon>
        <taxon>Deinococcus</taxon>
    </lineage>
</organism>
<evidence type="ECO:0000256" key="6">
    <source>
        <dbReference type="ARBA" id="ARBA00023136"/>
    </source>
</evidence>
<keyword evidence="10" id="KW-1185">Reference proteome</keyword>
<feature type="domain" description="VTT" evidence="8">
    <location>
        <begin position="32"/>
        <end position="153"/>
    </location>
</feature>
<evidence type="ECO:0000313" key="10">
    <source>
        <dbReference type="Proteomes" id="UP000002524"/>
    </source>
</evidence>
<dbReference type="Proteomes" id="UP000002524">
    <property type="component" value="Chromosome 1"/>
</dbReference>
<gene>
    <name evidence="9" type="ordered locus">DR_1167</name>
</gene>
<dbReference type="PANTHER" id="PTHR30353:SF0">
    <property type="entry name" value="TRANSMEMBRANE PROTEIN"/>
    <property type="match status" value="1"/>
</dbReference>
<evidence type="ECO:0000256" key="1">
    <source>
        <dbReference type="ARBA" id="ARBA00004651"/>
    </source>
</evidence>